<evidence type="ECO:0000259" key="5">
    <source>
        <dbReference type="PROSITE" id="PS51004"/>
    </source>
</evidence>
<reference evidence="6" key="1">
    <citation type="submission" date="2023-06" db="EMBL/GenBank/DDBJ databases">
        <title>Genomic analysis of the entomopathogenic nematode Steinernema hermaphroditum.</title>
        <authorList>
            <person name="Schwarz E.M."/>
            <person name="Heppert J.K."/>
            <person name="Baniya A."/>
            <person name="Schwartz H.T."/>
            <person name="Tan C.-H."/>
            <person name="Antoshechkin I."/>
            <person name="Sternberg P.W."/>
            <person name="Goodrich-Blair H."/>
            <person name="Dillman A.R."/>
        </authorList>
    </citation>
    <scope>NUCLEOTIDE SEQUENCE</scope>
    <source>
        <strain evidence="6">PS9179</strain>
        <tissue evidence="6">Whole animal</tissue>
    </source>
</reference>
<dbReference type="EMBL" id="JAUCMV010000001">
    <property type="protein sequence ID" value="KAK0425163.1"/>
    <property type="molecule type" value="Genomic_DNA"/>
</dbReference>
<dbReference type="PANTHER" id="PTHR11036">
    <property type="entry name" value="SEMAPHORIN"/>
    <property type="match status" value="1"/>
</dbReference>
<dbReference type="GO" id="GO:0071526">
    <property type="term" value="P:semaphorin-plexin signaling pathway"/>
    <property type="evidence" value="ECO:0007669"/>
    <property type="project" value="TreeGrafter"/>
</dbReference>
<dbReference type="SMART" id="SM00630">
    <property type="entry name" value="Sema"/>
    <property type="match status" value="1"/>
</dbReference>
<proteinExistence type="predicted"/>
<dbReference type="Gene3D" id="2.130.10.10">
    <property type="entry name" value="YVTN repeat-like/Quinoprotein amine dehydrogenase"/>
    <property type="match status" value="1"/>
</dbReference>
<evidence type="ECO:0000256" key="4">
    <source>
        <dbReference type="SAM" id="SignalP"/>
    </source>
</evidence>
<accession>A0AA39M903</accession>
<dbReference type="GO" id="GO:0030335">
    <property type="term" value="P:positive regulation of cell migration"/>
    <property type="evidence" value="ECO:0007669"/>
    <property type="project" value="TreeGrafter"/>
</dbReference>
<keyword evidence="3" id="KW-1133">Transmembrane helix</keyword>
<keyword evidence="4" id="KW-0732">Signal</keyword>
<dbReference type="GO" id="GO:0030215">
    <property type="term" value="F:semaphorin receptor binding"/>
    <property type="evidence" value="ECO:0007669"/>
    <property type="project" value="InterPro"/>
</dbReference>
<dbReference type="Gene3D" id="3.30.1680.10">
    <property type="entry name" value="ligand-binding face of the semaphorins, domain 2"/>
    <property type="match status" value="1"/>
</dbReference>
<comment type="caution">
    <text evidence="6">The sequence shown here is derived from an EMBL/GenBank/DDBJ whole genome shotgun (WGS) entry which is preliminary data.</text>
</comment>
<dbReference type="SUPFAM" id="SSF103575">
    <property type="entry name" value="Plexin repeat"/>
    <property type="match status" value="1"/>
</dbReference>
<dbReference type="InterPro" id="IPR036352">
    <property type="entry name" value="Semap_dom_sf"/>
</dbReference>
<evidence type="ECO:0000256" key="2">
    <source>
        <dbReference type="SAM" id="MobiDB-lite"/>
    </source>
</evidence>
<dbReference type="GO" id="GO:0005886">
    <property type="term" value="C:plasma membrane"/>
    <property type="evidence" value="ECO:0007669"/>
    <property type="project" value="TreeGrafter"/>
</dbReference>
<keyword evidence="7" id="KW-1185">Reference proteome</keyword>
<feature type="compositionally biased region" description="Low complexity" evidence="2">
    <location>
        <begin position="663"/>
        <end position="672"/>
    </location>
</feature>
<evidence type="ECO:0000313" key="7">
    <source>
        <dbReference type="Proteomes" id="UP001175271"/>
    </source>
</evidence>
<feature type="transmembrane region" description="Helical" evidence="3">
    <location>
        <begin position="613"/>
        <end position="639"/>
    </location>
</feature>
<dbReference type="GO" id="GO:0045499">
    <property type="term" value="F:chemorepellent activity"/>
    <property type="evidence" value="ECO:0007669"/>
    <property type="project" value="TreeGrafter"/>
</dbReference>
<evidence type="ECO:0000256" key="3">
    <source>
        <dbReference type="SAM" id="Phobius"/>
    </source>
</evidence>
<gene>
    <name evidence="6" type="ORF">QR680_009065</name>
</gene>
<evidence type="ECO:0000313" key="6">
    <source>
        <dbReference type="EMBL" id="KAK0425163.1"/>
    </source>
</evidence>
<comment type="caution">
    <text evidence="1">Lacks conserved residue(s) required for the propagation of feature annotation.</text>
</comment>
<keyword evidence="3" id="KW-0472">Membrane</keyword>
<dbReference type="PANTHER" id="PTHR11036:SF127">
    <property type="entry name" value="SEMAPHORIN-1A"/>
    <property type="match status" value="1"/>
</dbReference>
<name>A0AA39M903_9BILA</name>
<keyword evidence="3" id="KW-0812">Transmembrane</keyword>
<dbReference type="GO" id="GO:0007411">
    <property type="term" value="P:axon guidance"/>
    <property type="evidence" value="ECO:0007669"/>
    <property type="project" value="TreeGrafter"/>
</dbReference>
<evidence type="ECO:0000256" key="1">
    <source>
        <dbReference type="PROSITE-ProRule" id="PRU00352"/>
    </source>
</evidence>
<sequence>MILRAPLLLCLLLRLGSTEPRVVDLRQDPNVAVFESGVEGENFKLLDLDGDRLLIGARNAVYNVSLHTFRGDDAWNVLWPPADAVHKDCRMKGKSENECQNFIRVLSRDTRGGVLVCGTNAFLPWCKVFEDGPQGEDLREVLTFEAKGLSPFDPNHNSTFFRDGDMLYTGTVADFAGGDALIHRRNVSREHDLGVRTEQADDKFLNKPQFVGAMKHKEHVMMWFAEEAVECDNCGPTIYSRVARVCANDLGNHPSYPNQWTTFAKARLNCSIPGDFPFYFDRLQSISALVPARPRTPASNLVYAVFTSSLSGVSQSAVCAFDISQIWAVFATSNYLTQDRAGDPWKVTKVSKSAPRAHECEFAAANLSDAQLKTARSNMLMERPVGNFFAEPVSVQRGPEQMTQVVVEAQAPALDGRFYDILYVGSDRGNVLKIVNLARAGAPGRLISHQVLSMRVASVPIRRLLLVEEATKLVTVTETRVFRTLVAFCNASYSCAECVALRDPHCAFDLQRKQCDVVSVSRISDRERFVQSVDSGDDSRCQGQAHVENKMLMDQPGRTPKLLRATHFASQEWSDPKNTSTQVTTLLASGAAGTVPPPTVPERLLAEAGLRGVPIIVVGLGVGVLALLIGVFLGICFTYRMYVLSSEKKSLSSSYYKPPSTVLTVSSSGSAPPTTPPAIPSNEKPINAYETGPLPPPAYAEGTLGRGGLSPSALYSKQTYL</sequence>
<organism evidence="6 7">
    <name type="scientific">Steinernema hermaphroditum</name>
    <dbReference type="NCBI Taxonomy" id="289476"/>
    <lineage>
        <taxon>Eukaryota</taxon>
        <taxon>Metazoa</taxon>
        <taxon>Ecdysozoa</taxon>
        <taxon>Nematoda</taxon>
        <taxon>Chromadorea</taxon>
        <taxon>Rhabditida</taxon>
        <taxon>Tylenchina</taxon>
        <taxon>Panagrolaimomorpha</taxon>
        <taxon>Strongyloidoidea</taxon>
        <taxon>Steinernematidae</taxon>
        <taxon>Steinernema</taxon>
    </lineage>
</organism>
<dbReference type="Proteomes" id="UP001175271">
    <property type="component" value="Unassembled WGS sequence"/>
</dbReference>
<dbReference type="InterPro" id="IPR001627">
    <property type="entry name" value="Semap_dom"/>
</dbReference>
<feature type="chain" id="PRO_5041351386" description="Sema domain-containing protein" evidence="4">
    <location>
        <begin position="19"/>
        <end position="721"/>
    </location>
</feature>
<dbReference type="InterPro" id="IPR015943">
    <property type="entry name" value="WD40/YVTN_repeat-like_dom_sf"/>
</dbReference>
<dbReference type="InterPro" id="IPR027231">
    <property type="entry name" value="Semaphorin"/>
</dbReference>
<dbReference type="AlphaFoldDB" id="A0AA39M903"/>
<feature type="region of interest" description="Disordered" evidence="2">
    <location>
        <begin position="663"/>
        <end position="705"/>
    </location>
</feature>
<dbReference type="Pfam" id="PF01403">
    <property type="entry name" value="Sema"/>
    <property type="match status" value="1"/>
</dbReference>
<feature type="signal peptide" evidence="4">
    <location>
        <begin position="1"/>
        <end position="18"/>
    </location>
</feature>
<protein>
    <recommendedName>
        <fullName evidence="5">Sema domain-containing protein</fullName>
    </recommendedName>
</protein>
<dbReference type="SUPFAM" id="SSF101912">
    <property type="entry name" value="Sema domain"/>
    <property type="match status" value="1"/>
</dbReference>
<dbReference type="PROSITE" id="PS51004">
    <property type="entry name" value="SEMA"/>
    <property type="match status" value="1"/>
</dbReference>
<feature type="domain" description="Sema" evidence="5">
    <location>
        <begin position="14"/>
        <end position="486"/>
    </location>
</feature>